<dbReference type="PANTHER" id="PTHR14398:SF0">
    <property type="entry name" value="ZINC FINGER PROTEIN SWM"/>
    <property type="match status" value="1"/>
</dbReference>
<dbReference type="GO" id="GO:0003723">
    <property type="term" value="F:RNA binding"/>
    <property type="evidence" value="ECO:0007669"/>
    <property type="project" value="UniProtKB-UniRule"/>
</dbReference>
<keyword evidence="1 2" id="KW-0694">RNA-binding</keyword>
<gene>
    <name evidence="5" type="ORF">LALA0_S06e01376g</name>
</gene>
<dbReference type="InterPro" id="IPR045137">
    <property type="entry name" value="RBM26/27"/>
</dbReference>
<keyword evidence="6" id="KW-1185">Reference proteome</keyword>
<evidence type="ECO:0000256" key="3">
    <source>
        <dbReference type="SAM" id="Coils"/>
    </source>
</evidence>
<dbReference type="InterPro" id="IPR035979">
    <property type="entry name" value="RBD_domain_sf"/>
</dbReference>
<dbReference type="OrthoDB" id="4034296at2759"/>
<organism evidence="5 6">
    <name type="scientific">Lachancea lanzarotensis</name>
    <dbReference type="NCBI Taxonomy" id="1245769"/>
    <lineage>
        <taxon>Eukaryota</taxon>
        <taxon>Fungi</taxon>
        <taxon>Dikarya</taxon>
        <taxon>Ascomycota</taxon>
        <taxon>Saccharomycotina</taxon>
        <taxon>Saccharomycetes</taxon>
        <taxon>Saccharomycetales</taxon>
        <taxon>Saccharomycetaceae</taxon>
        <taxon>Lachancea</taxon>
    </lineage>
</organism>
<dbReference type="RefSeq" id="XP_022628910.1">
    <property type="nucleotide sequence ID" value="XM_022771737.1"/>
</dbReference>
<feature type="domain" description="RRM" evidence="4">
    <location>
        <begin position="95"/>
        <end position="167"/>
    </location>
</feature>
<reference evidence="5 6" key="1">
    <citation type="submission" date="2014-12" db="EMBL/GenBank/DDBJ databases">
        <authorList>
            <person name="Neuveglise Cecile"/>
        </authorList>
    </citation>
    <scope>NUCLEOTIDE SEQUENCE [LARGE SCALE GENOMIC DNA]</scope>
    <source>
        <strain evidence="5 6">CBS 12615</strain>
    </source>
</reference>
<dbReference type="PROSITE" id="PS50102">
    <property type="entry name" value="RRM"/>
    <property type="match status" value="1"/>
</dbReference>
<dbReference type="AlphaFoldDB" id="A0A0C7NAZ8"/>
<feature type="coiled-coil region" evidence="3">
    <location>
        <begin position="238"/>
        <end position="265"/>
    </location>
</feature>
<accession>A0A0C7NAZ8</accession>
<name>A0A0C7NAZ8_9SACH</name>
<dbReference type="EMBL" id="LN736365">
    <property type="protein sequence ID" value="CEP62687.1"/>
    <property type="molecule type" value="Genomic_DNA"/>
</dbReference>
<evidence type="ECO:0000313" key="6">
    <source>
        <dbReference type="Proteomes" id="UP000054304"/>
    </source>
</evidence>
<dbReference type="InterPro" id="IPR000504">
    <property type="entry name" value="RRM_dom"/>
</dbReference>
<evidence type="ECO:0000259" key="4">
    <source>
        <dbReference type="PROSITE" id="PS50102"/>
    </source>
</evidence>
<keyword evidence="3" id="KW-0175">Coiled coil</keyword>
<sequence>MLSLSPKTWEKLKDWILQEIIEKDPDIAAELADFVLEIIRDLPNVSGKASGSGDPEELAQLQLKGIVKNPQEMLTQLPSKIHTVESTEKIPGPTSSVKVVNIPVRNLSRDQIRGQFKPFGSIKYCKISIQKRQAVVQYHNESCAIRCTKATSVIFNNRFVKVELFHGNIEDFEGVTIIPPVCHQKTEQSNTISKQASSSSEQSTVNKRIERVQNVQQILFENNQKSNETYKTDFNELLLSKEKLLRAHQSLLQELQRKTTELSTDDKKPSIGPLLLEFKRIQKSMDELNITPTEMTDIKVRKMNMDHPNEFEVKDARTAAAKKKRAKKLASIRKKIRRKR</sequence>
<dbReference type="Pfam" id="PF00076">
    <property type="entry name" value="RRM_1"/>
    <property type="match status" value="1"/>
</dbReference>
<dbReference type="HOGENOM" id="CLU_839566_0_0_1"/>
<dbReference type="PANTHER" id="PTHR14398">
    <property type="entry name" value="RNA RECOGNITION RRM/RNP DOMAIN"/>
    <property type="match status" value="1"/>
</dbReference>
<proteinExistence type="predicted"/>
<dbReference type="InterPro" id="IPR012677">
    <property type="entry name" value="Nucleotide-bd_a/b_plait_sf"/>
</dbReference>
<dbReference type="SMART" id="SM00360">
    <property type="entry name" value="RRM"/>
    <property type="match status" value="1"/>
</dbReference>
<dbReference type="Proteomes" id="UP000054304">
    <property type="component" value="Unassembled WGS sequence"/>
</dbReference>
<dbReference type="Gene3D" id="3.30.70.330">
    <property type="match status" value="1"/>
</dbReference>
<dbReference type="GO" id="GO:0005634">
    <property type="term" value="C:nucleus"/>
    <property type="evidence" value="ECO:0007669"/>
    <property type="project" value="TreeGrafter"/>
</dbReference>
<evidence type="ECO:0000256" key="2">
    <source>
        <dbReference type="PROSITE-ProRule" id="PRU00176"/>
    </source>
</evidence>
<evidence type="ECO:0000313" key="5">
    <source>
        <dbReference type="EMBL" id="CEP62687.1"/>
    </source>
</evidence>
<dbReference type="GeneID" id="34686158"/>
<dbReference type="SUPFAM" id="SSF54928">
    <property type="entry name" value="RNA-binding domain, RBD"/>
    <property type="match status" value="1"/>
</dbReference>
<protein>
    <submittedName>
        <fullName evidence="5">LALA0S06e01376g1_1</fullName>
    </submittedName>
</protein>
<evidence type="ECO:0000256" key="1">
    <source>
        <dbReference type="ARBA" id="ARBA00022884"/>
    </source>
</evidence>